<accession>A0ABV3GUA4</accession>
<dbReference type="InterPro" id="IPR002559">
    <property type="entry name" value="Transposase_11"/>
</dbReference>
<feature type="domain" description="Transposase IS4-like" evidence="1">
    <location>
        <begin position="108"/>
        <end position="260"/>
    </location>
</feature>
<name>A0ABV3GUA4_MICGL</name>
<comment type="caution">
    <text evidence="3">The sequence shown here is derived from an EMBL/GenBank/DDBJ whole genome shotgun (WGS) entry which is preliminary data.</text>
</comment>
<dbReference type="Pfam" id="PF13340">
    <property type="entry name" value="DUF4096"/>
    <property type="match status" value="1"/>
</dbReference>
<sequence>MTPRRAYPSDISDARWALIEPTLTAWRQARLDRRPTGEAARTDLRDIFDAILYVNRTGIAWKYLPHDFPPHPTVYSYYAAWRDEGIFAQLNYALTGLARVKAGRAAEPTAAVIDTQSVKTSTNPPTTTQGTDAAKKIVGRKRSVATDALGLLLAVTVCAASVSENHAGTRVLDQAKAAHPTITKTWVDAGFKTQFVEHAAALGIDAEVVPRNSDVKGFHVLKRRWVIERTLGWLMLHRRLARDYETLPASSEAMIHIAMIDNVSKRVTGETTPTWRGTY</sequence>
<reference evidence="3 4" key="1">
    <citation type="submission" date="2024-06" db="EMBL/GenBank/DDBJ databases">
        <title>The Natural Products Discovery Center: Release of the First 8490 Sequenced Strains for Exploring Actinobacteria Biosynthetic Diversity.</title>
        <authorList>
            <person name="Kalkreuter E."/>
            <person name="Kautsar S.A."/>
            <person name="Yang D."/>
            <person name="Bader C.D."/>
            <person name="Teijaro C.N."/>
            <person name="Fluegel L."/>
            <person name="Davis C.M."/>
            <person name="Simpson J.R."/>
            <person name="Lauterbach L."/>
            <person name="Steele A.D."/>
            <person name="Gui C."/>
            <person name="Meng S."/>
            <person name="Li G."/>
            <person name="Viehrig K."/>
            <person name="Ye F."/>
            <person name="Su P."/>
            <person name="Kiefer A.F."/>
            <person name="Nichols A."/>
            <person name="Cepeda A.J."/>
            <person name="Yan W."/>
            <person name="Fan B."/>
            <person name="Jiang Y."/>
            <person name="Adhikari A."/>
            <person name="Zheng C.-J."/>
            <person name="Schuster L."/>
            <person name="Cowan T.M."/>
            <person name="Smanski M.J."/>
            <person name="Chevrette M.G."/>
            <person name="De Carvalho L.P.S."/>
            <person name="Shen B."/>
        </authorList>
    </citation>
    <scope>NUCLEOTIDE SEQUENCE [LARGE SCALE GENOMIC DNA]</scope>
    <source>
        <strain evidence="3 4">NPDC050100</strain>
    </source>
</reference>
<dbReference type="PANTHER" id="PTHR30007:SF0">
    <property type="entry name" value="TRANSPOSASE"/>
    <property type="match status" value="1"/>
</dbReference>
<feature type="domain" description="Insertion element IS402-like" evidence="2">
    <location>
        <begin position="11"/>
        <end position="90"/>
    </location>
</feature>
<organism evidence="3 4">
    <name type="scientific">Microtetraspora glauca</name>
    <dbReference type="NCBI Taxonomy" id="1996"/>
    <lineage>
        <taxon>Bacteria</taxon>
        <taxon>Bacillati</taxon>
        <taxon>Actinomycetota</taxon>
        <taxon>Actinomycetes</taxon>
        <taxon>Streptosporangiales</taxon>
        <taxon>Streptosporangiaceae</taxon>
        <taxon>Microtetraspora</taxon>
    </lineage>
</organism>
<dbReference type="PANTHER" id="PTHR30007">
    <property type="entry name" value="PHP DOMAIN PROTEIN"/>
    <property type="match status" value="1"/>
</dbReference>
<gene>
    <name evidence="3" type="ORF">AB0I59_42045</name>
</gene>
<dbReference type="Pfam" id="PF01609">
    <property type="entry name" value="DDE_Tnp_1"/>
    <property type="match status" value="1"/>
</dbReference>
<dbReference type="NCBIfam" id="NF033580">
    <property type="entry name" value="transpos_IS5_3"/>
    <property type="match status" value="1"/>
</dbReference>
<keyword evidence="4" id="KW-1185">Reference proteome</keyword>
<protein>
    <submittedName>
        <fullName evidence="3">IS5 family transposase</fullName>
    </submittedName>
</protein>
<evidence type="ECO:0000313" key="4">
    <source>
        <dbReference type="Proteomes" id="UP001551675"/>
    </source>
</evidence>
<proteinExistence type="predicted"/>
<dbReference type="InterPro" id="IPR025161">
    <property type="entry name" value="IS402-like_dom"/>
</dbReference>
<dbReference type="RefSeq" id="WP_358142678.1">
    <property type="nucleotide sequence ID" value="NZ_JBFALK010000058.1"/>
</dbReference>
<evidence type="ECO:0000313" key="3">
    <source>
        <dbReference type="EMBL" id="MEV0975212.1"/>
    </source>
</evidence>
<dbReference type="EMBL" id="JBFALK010000058">
    <property type="protein sequence ID" value="MEV0975212.1"/>
    <property type="molecule type" value="Genomic_DNA"/>
</dbReference>
<evidence type="ECO:0000259" key="2">
    <source>
        <dbReference type="Pfam" id="PF13340"/>
    </source>
</evidence>
<evidence type="ECO:0000259" key="1">
    <source>
        <dbReference type="Pfam" id="PF01609"/>
    </source>
</evidence>
<dbReference type="Proteomes" id="UP001551675">
    <property type="component" value="Unassembled WGS sequence"/>
</dbReference>